<dbReference type="InterPro" id="IPR029052">
    <property type="entry name" value="Metallo-depent_PP-like"/>
</dbReference>
<dbReference type="PROSITE" id="PS51318">
    <property type="entry name" value="TAT"/>
    <property type="match status" value="1"/>
</dbReference>
<dbReference type="Proteomes" id="UP000593580">
    <property type="component" value="Chromosome"/>
</dbReference>
<feature type="signal peptide" evidence="1">
    <location>
        <begin position="1"/>
        <end position="25"/>
    </location>
</feature>
<keyword evidence="4" id="KW-1185">Reference proteome</keyword>
<feature type="chain" id="PRO_5032605687" description="Calcineurin-like phosphoesterase domain-containing protein" evidence="1">
    <location>
        <begin position="26"/>
        <end position="281"/>
    </location>
</feature>
<protein>
    <recommendedName>
        <fullName evidence="2">Calcineurin-like phosphoesterase domain-containing protein</fullName>
    </recommendedName>
</protein>
<dbReference type="AlphaFoldDB" id="A0A7M1B5B6"/>
<dbReference type="EMBL" id="CP041406">
    <property type="protein sequence ID" value="QOP44845.1"/>
    <property type="molecule type" value="Genomic_DNA"/>
</dbReference>
<dbReference type="GO" id="GO:0016787">
    <property type="term" value="F:hydrolase activity"/>
    <property type="evidence" value="ECO:0007669"/>
    <property type="project" value="InterPro"/>
</dbReference>
<gene>
    <name evidence="3" type="ORF">FM071_00430</name>
</gene>
<keyword evidence="1" id="KW-0732">Signal</keyword>
<dbReference type="InterPro" id="IPR004843">
    <property type="entry name" value="Calcineurin-like_PHP"/>
</dbReference>
<evidence type="ECO:0000256" key="1">
    <source>
        <dbReference type="SAM" id="SignalP"/>
    </source>
</evidence>
<dbReference type="PANTHER" id="PTHR43143:SF1">
    <property type="entry name" value="SERINE_THREONINE-PROTEIN PHOSPHATASE CPPED1"/>
    <property type="match status" value="1"/>
</dbReference>
<feature type="domain" description="Calcineurin-like phosphoesterase" evidence="2">
    <location>
        <begin position="34"/>
        <end position="235"/>
    </location>
</feature>
<proteinExistence type="predicted"/>
<reference evidence="3 4" key="1">
    <citation type="submission" date="2019-07" db="EMBL/GenBank/DDBJ databases">
        <title>Sulfurimonas paralvinellae sp. nov., a novel mesophilic, hydrogen- and sulfur-oxidizing chemolithoautotroph within the Epsilonproteo- bacteria isolated from a deep-sea hydrothermal vent polychaete nest, reclassification of Thiomicrospira denitrificans as Sulfurimonas denitrificans comb. nov. and emended description of the genus Sulfurimonas.</title>
        <authorList>
            <person name="Wang S."/>
            <person name="Jiang L."/>
            <person name="Shao Z."/>
        </authorList>
    </citation>
    <scope>NUCLEOTIDE SEQUENCE [LARGE SCALE GENOMIC DNA]</scope>
    <source>
        <strain evidence="3 4">GO25</strain>
    </source>
</reference>
<dbReference type="KEGG" id="spal:FM071_00430"/>
<dbReference type="PANTHER" id="PTHR43143">
    <property type="entry name" value="METALLOPHOSPHOESTERASE, CALCINEURIN SUPERFAMILY"/>
    <property type="match status" value="1"/>
</dbReference>
<name>A0A7M1B5B6_9BACT</name>
<evidence type="ECO:0000313" key="4">
    <source>
        <dbReference type="Proteomes" id="UP000593580"/>
    </source>
</evidence>
<sequence>MPKISRRGFLKGAVAAATLPMLASAQEKTDKKSLKFMHITDSHMDLGDSDSVDAMKLAVEFINKNYPDLDFVLFGGDNFNNNVAGDKDTLVFKDIVAKLHCPYYTVRGNKESSPKGDDEINLAEFQKMFVNDRGLKTSGKDWLLETKGYNILGLDSCIEHQNNGRYTQETLAFAEKTLQNKKPTVIINHHPYTNYWNGTEEKDIHKYVLNNTLETQKRLFGYKNLLLTLSGHKHIDSVSKINDVNVIVTRGFIRPKDLDMYPMRYVELSGNAINQKLIYTA</sequence>
<dbReference type="InterPro" id="IPR006311">
    <property type="entry name" value="TAT_signal"/>
</dbReference>
<dbReference type="Gene3D" id="3.60.21.10">
    <property type="match status" value="1"/>
</dbReference>
<dbReference type="InterPro" id="IPR051918">
    <property type="entry name" value="STPP_CPPED1"/>
</dbReference>
<evidence type="ECO:0000259" key="2">
    <source>
        <dbReference type="Pfam" id="PF00149"/>
    </source>
</evidence>
<organism evidence="3 4">
    <name type="scientific">Sulfurimonas paralvinellae</name>
    <dbReference type="NCBI Taxonomy" id="317658"/>
    <lineage>
        <taxon>Bacteria</taxon>
        <taxon>Pseudomonadati</taxon>
        <taxon>Campylobacterota</taxon>
        <taxon>Epsilonproteobacteria</taxon>
        <taxon>Campylobacterales</taxon>
        <taxon>Sulfurimonadaceae</taxon>
        <taxon>Sulfurimonas</taxon>
    </lineage>
</organism>
<dbReference type="SUPFAM" id="SSF56300">
    <property type="entry name" value="Metallo-dependent phosphatases"/>
    <property type="match status" value="1"/>
</dbReference>
<dbReference type="Pfam" id="PF00149">
    <property type="entry name" value="Metallophos"/>
    <property type="match status" value="1"/>
</dbReference>
<accession>A0A7M1B5B6</accession>
<evidence type="ECO:0000313" key="3">
    <source>
        <dbReference type="EMBL" id="QOP44845.1"/>
    </source>
</evidence>
<dbReference type="RefSeq" id="WP_193111033.1">
    <property type="nucleotide sequence ID" value="NZ_CP041406.1"/>
</dbReference>